<evidence type="ECO:0000313" key="3">
    <source>
        <dbReference type="Proteomes" id="UP000758603"/>
    </source>
</evidence>
<gene>
    <name evidence="2" type="ORF">BKA67DRAFT_533707</name>
</gene>
<dbReference type="EMBL" id="JAGPXC010000002">
    <property type="protein sequence ID" value="KAH6658560.1"/>
    <property type="molecule type" value="Genomic_DNA"/>
</dbReference>
<feature type="chain" id="PRO_5040418869" evidence="1">
    <location>
        <begin position="24"/>
        <end position="194"/>
    </location>
</feature>
<dbReference type="GeneID" id="70128637"/>
<evidence type="ECO:0000256" key="1">
    <source>
        <dbReference type="SAM" id="SignalP"/>
    </source>
</evidence>
<dbReference type="RefSeq" id="XP_045962794.1">
    <property type="nucleotide sequence ID" value="XM_046099745.1"/>
</dbReference>
<comment type="caution">
    <text evidence="2">The sequence shown here is derived from an EMBL/GenBank/DDBJ whole genome shotgun (WGS) entry which is preliminary data.</text>
</comment>
<accession>A0A9P8UV38</accession>
<sequence length="194" mass="22509">MRSSPILASTIAAVISLAGAALGLETSYKEPNLRTTNFTIWYRHYISPYVGYTLPKYFDVHLLPTSQPSDCYHFYFTGMFLDERSDVSRDKEGVRIVGSDWTQPDILEFNVQGAKYRGEHVDRSDKYFGHHTIYKDRNNDIYDRDNRKKGNCVYAISDVPTVHCPSTYYNDEFYPETRLQAIFNCTKYSPHDEP</sequence>
<keyword evidence="1" id="KW-0732">Signal</keyword>
<protein>
    <submittedName>
        <fullName evidence="2">Uncharacterized protein</fullName>
    </submittedName>
</protein>
<evidence type="ECO:0000313" key="2">
    <source>
        <dbReference type="EMBL" id="KAH6658560.1"/>
    </source>
</evidence>
<proteinExistence type="predicted"/>
<keyword evidence="3" id="KW-1185">Reference proteome</keyword>
<reference evidence="2" key="1">
    <citation type="journal article" date="2021" name="Nat. Commun.">
        <title>Genetic determinants of endophytism in the Arabidopsis root mycobiome.</title>
        <authorList>
            <person name="Mesny F."/>
            <person name="Miyauchi S."/>
            <person name="Thiergart T."/>
            <person name="Pickel B."/>
            <person name="Atanasova L."/>
            <person name="Karlsson M."/>
            <person name="Huettel B."/>
            <person name="Barry K.W."/>
            <person name="Haridas S."/>
            <person name="Chen C."/>
            <person name="Bauer D."/>
            <person name="Andreopoulos W."/>
            <person name="Pangilinan J."/>
            <person name="LaButti K."/>
            <person name="Riley R."/>
            <person name="Lipzen A."/>
            <person name="Clum A."/>
            <person name="Drula E."/>
            <person name="Henrissat B."/>
            <person name="Kohler A."/>
            <person name="Grigoriev I.V."/>
            <person name="Martin F.M."/>
            <person name="Hacquard S."/>
        </authorList>
    </citation>
    <scope>NUCLEOTIDE SEQUENCE</scope>
    <source>
        <strain evidence="2">MPI-SDFR-AT-0073</strain>
    </source>
</reference>
<feature type="signal peptide" evidence="1">
    <location>
        <begin position="1"/>
        <end position="23"/>
    </location>
</feature>
<name>A0A9P8UV38_9PEZI</name>
<dbReference type="AlphaFoldDB" id="A0A9P8UV38"/>
<dbReference type="Proteomes" id="UP000758603">
    <property type="component" value="Unassembled WGS sequence"/>
</dbReference>
<organism evidence="2 3">
    <name type="scientific">Truncatella angustata</name>
    <dbReference type="NCBI Taxonomy" id="152316"/>
    <lineage>
        <taxon>Eukaryota</taxon>
        <taxon>Fungi</taxon>
        <taxon>Dikarya</taxon>
        <taxon>Ascomycota</taxon>
        <taxon>Pezizomycotina</taxon>
        <taxon>Sordariomycetes</taxon>
        <taxon>Xylariomycetidae</taxon>
        <taxon>Amphisphaeriales</taxon>
        <taxon>Sporocadaceae</taxon>
        <taxon>Truncatella</taxon>
    </lineage>
</organism>